<name>A0A645EJD4_9ZZZZ</name>
<evidence type="ECO:0000256" key="10">
    <source>
        <dbReference type="ARBA" id="ARBA00042072"/>
    </source>
</evidence>
<dbReference type="PROSITE" id="PS51094">
    <property type="entry name" value="PTS_EIIA_TYPE_2"/>
    <property type="match status" value="1"/>
</dbReference>
<gene>
    <name evidence="12" type="primary">ulaC_5</name>
    <name evidence="12" type="ORF">SDC9_148649</name>
</gene>
<dbReference type="GO" id="GO:0009401">
    <property type="term" value="P:phosphoenolpyruvate-dependent sugar phosphotransferase system"/>
    <property type="evidence" value="ECO:0007669"/>
    <property type="project" value="UniProtKB-KW"/>
</dbReference>
<dbReference type="PANTHER" id="PTHR36203">
    <property type="entry name" value="ASCORBATE-SPECIFIC PTS SYSTEM EIIA COMPONENT"/>
    <property type="match status" value="1"/>
</dbReference>
<evidence type="ECO:0000256" key="4">
    <source>
        <dbReference type="ARBA" id="ARBA00022553"/>
    </source>
</evidence>
<dbReference type="InterPro" id="IPR002178">
    <property type="entry name" value="PTS_EIIA_type-2_dom"/>
</dbReference>
<dbReference type="PANTHER" id="PTHR36203:SF1">
    <property type="entry name" value="ASCORBATE-SPECIFIC PTS SYSTEM EIIA COMPONENT"/>
    <property type="match status" value="1"/>
</dbReference>
<dbReference type="GO" id="GO:0005737">
    <property type="term" value="C:cytoplasm"/>
    <property type="evidence" value="ECO:0007669"/>
    <property type="project" value="UniProtKB-SubCell"/>
</dbReference>
<evidence type="ECO:0000256" key="2">
    <source>
        <dbReference type="ARBA" id="ARBA00022448"/>
    </source>
</evidence>
<organism evidence="12">
    <name type="scientific">bioreactor metagenome</name>
    <dbReference type="NCBI Taxonomy" id="1076179"/>
    <lineage>
        <taxon>unclassified sequences</taxon>
        <taxon>metagenomes</taxon>
        <taxon>ecological metagenomes</taxon>
    </lineage>
</organism>
<keyword evidence="5" id="KW-0808">Transferase</keyword>
<evidence type="ECO:0000256" key="3">
    <source>
        <dbReference type="ARBA" id="ARBA00022490"/>
    </source>
</evidence>
<dbReference type="SUPFAM" id="SSF55804">
    <property type="entry name" value="Phoshotransferase/anion transport protein"/>
    <property type="match status" value="1"/>
</dbReference>
<sequence>MLKDMVSENLINLKIEATDWQDAIRKAAKPLVEANKIKESYVDGIIRAVHEMGPYFVLTKHVALAHSRPEDGVIEGAIGIATLATPIEFGNQDNDPVKYIFTLSAVDNNAHLSALSDLAGLLEQQEFYDLLDQSKCPKEILDYINQL</sequence>
<keyword evidence="3" id="KW-0963">Cytoplasm</keyword>
<reference evidence="12" key="1">
    <citation type="submission" date="2019-08" db="EMBL/GenBank/DDBJ databases">
        <authorList>
            <person name="Kucharzyk K."/>
            <person name="Murdoch R.W."/>
            <person name="Higgins S."/>
            <person name="Loffler F."/>
        </authorList>
    </citation>
    <scope>NUCLEOTIDE SEQUENCE</scope>
</reference>
<accession>A0A645EJD4</accession>
<comment type="subcellular location">
    <subcellularLocation>
        <location evidence="1">Cytoplasm</location>
    </subcellularLocation>
</comment>
<evidence type="ECO:0000256" key="9">
    <source>
        <dbReference type="ARBA" id="ARBA00041175"/>
    </source>
</evidence>
<keyword evidence="2" id="KW-0813">Transport</keyword>
<dbReference type="AlphaFoldDB" id="A0A645EJD4"/>
<evidence type="ECO:0000256" key="1">
    <source>
        <dbReference type="ARBA" id="ARBA00004496"/>
    </source>
</evidence>
<feature type="domain" description="PTS EIIA type-2" evidence="11">
    <location>
        <begin position="4"/>
        <end position="147"/>
    </location>
</feature>
<comment type="caution">
    <text evidence="12">The sequence shown here is derived from an EMBL/GenBank/DDBJ whole genome shotgun (WGS) entry which is preliminary data.</text>
</comment>
<evidence type="ECO:0000256" key="7">
    <source>
        <dbReference type="ARBA" id="ARBA00022777"/>
    </source>
</evidence>
<keyword evidence="4" id="KW-0597">Phosphoprotein</keyword>
<keyword evidence="6" id="KW-0598">Phosphotransferase system</keyword>
<dbReference type="GO" id="GO:0016301">
    <property type="term" value="F:kinase activity"/>
    <property type="evidence" value="ECO:0007669"/>
    <property type="project" value="UniProtKB-KW"/>
</dbReference>
<comment type="function">
    <text evidence="8">The phosphoenolpyruvate-dependent sugar phosphotransferase system (sugar PTS), a major carbohydrate active transport system, catalyzes the phosphorylation of incoming sugar substrates concomitantly with their translocation across the cell membrane. The enzyme II UlaABC PTS system is involved in ascorbate transport.</text>
</comment>
<evidence type="ECO:0000256" key="5">
    <source>
        <dbReference type="ARBA" id="ARBA00022679"/>
    </source>
</evidence>
<dbReference type="Pfam" id="PF00359">
    <property type="entry name" value="PTS_EIIA_2"/>
    <property type="match status" value="1"/>
</dbReference>
<proteinExistence type="predicted"/>
<dbReference type="InterPro" id="IPR016152">
    <property type="entry name" value="PTrfase/Anion_transptr"/>
</dbReference>
<evidence type="ECO:0000256" key="8">
    <source>
        <dbReference type="ARBA" id="ARBA00037387"/>
    </source>
</evidence>
<dbReference type="EMBL" id="VSSQ01047447">
    <property type="protein sequence ID" value="MPN01440.1"/>
    <property type="molecule type" value="Genomic_DNA"/>
</dbReference>
<evidence type="ECO:0000256" key="6">
    <source>
        <dbReference type="ARBA" id="ARBA00022683"/>
    </source>
</evidence>
<evidence type="ECO:0000313" key="12">
    <source>
        <dbReference type="EMBL" id="MPN01440.1"/>
    </source>
</evidence>
<dbReference type="Gene3D" id="3.40.930.10">
    <property type="entry name" value="Mannitol-specific EII, Chain A"/>
    <property type="match status" value="1"/>
</dbReference>
<keyword evidence="7" id="KW-0418">Kinase</keyword>
<evidence type="ECO:0000259" key="11">
    <source>
        <dbReference type="PROSITE" id="PS51094"/>
    </source>
</evidence>
<dbReference type="InterPro" id="IPR051351">
    <property type="entry name" value="Ascorbate-PTS_EIIA_comp"/>
</dbReference>
<dbReference type="CDD" id="cd00211">
    <property type="entry name" value="PTS_IIA_fru"/>
    <property type="match status" value="1"/>
</dbReference>
<protein>
    <recommendedName>
        <fullName evidence="9">Ascorbate-specific PTS system EIIA component</fullName>
    </recommendedName>
    <alternativeName>
        <fullName evidence="10">Ascorbate-specific phosphotransferase enzyme IIA component</fullName>
    </alternativeName>
</protein>